<sequence length="100" mass="11596">MQQFKQAELFRNCAGFYRQLEEEIEFNLEEADVKQRENGELFELRMALQLGRRPSELRTLSSSSPRKHGDAEHAGKLFYRCGGAAPLHPRAAWRVQPQVH</sequence>
<protein>
    <submittedName>
        <fullName evidence="1">Uncharacterized protein</fullName>
    </submittedName>
</protein>
<gene>
    <name evidence="1" type="ORF">Taro_014765</name>
</gene>
<evidence type="ECO:0000313" key="2">
    <source>
        <dbReference type="Proteomes" id="UP000652761"/>
    </source>
</evidence>
<keyword evidence="2" id="KW-1185">Reference proteome</keyword>
<name>A0A843UMT4_COLES</name>
<proteinExistence type="predicted"/>
<dbReference type="EMBL" id="NMUH01000623">
    <property type="protein sequence ID" value="MQL82293.1"/>
    <property type="molecule type" value="Genomic_DNA"/>
</dbReference>
<accession>A0A843UMT4</accession>
<evidence type="ECO:0000313" key="1">
    <source>
        <dbReference type="EMBL" id="MQL82293.1"/>
    </source>
</evidence>
<dbReference type="PANTHER" id="PTHR33358">
    <property type="entry name" value="F-BOX PROTEIN WITH A DOMAIN PROTEIN"/>
    <property type="match status" value="1"/>
</dbReference>
<reference evidence="1" key="1">
    <citation type="submission" date="2017-07" db="EMBL/GenBank/DDBJ databases">
        <title>Taro Niue Genome Assembly and Annotation.</title>
        <authorList>
            <person name="Atibalentja N."/>
            <person name="Keating K."/>
            <person name="Fields C.J."/>
        </authorList>
    </citation>
    <scope>NUCLEOTIDE SEQUENCE</scope>
    <source>
        <strain evidence="1">Niue_2</strain>
        <tissue evidence="1">Leaf</tissue>
    </source>
</reference>
<dbReference type="OrthoDB" id="765586at2759"/>
<dbReference type="AlphaFoldDB" id="A0A843UMT4"/>
<organism evidence="1 2">
    <name type="scientific">Colocasia esculenta</name>
    <name type="common">Wild taro</name>
    <name type="synonym">Arum esculentum</name>
    <dbReference type="NCBI Taxonomy" id="4460"/>
    <lineage>
        <taxon>Eukaryota</taxon>
        <taxon>Viridiplantae</taxon>
        <taxon>Streptophyta</taxon>
        <taxon>Embryophyta</taxon>
        <taxon>Tracheophyta</taxon>
        <taxon>Spermatophyta</taxon>
        <taxon>Magnoliopsida</taxon>
        <taxon>Liliopsida</taxon>
        <taxon>Araceae</taxon>
        <taxon>Aroideae</taxon>
        <taxon>Colocasieae</taxon>
        <taxon>Colocasia</taxon>
    </lineage>
</organism>
<dbReference type="Proteomes" id="UP000652761">
    <property type="component" value="Unassembled WGS sequence"/>
</dbReference>
<dbReference type="InterPro" id="IPR027949">
    <property type="entry name" value="Chloroplast_duf"/>
</dbReference>
<dbReference type="PANTHER" id="PTHR33358:SF12">
    <property type="entry name" value="F-BOX PROTEIN WITH A DOMAIN PROTEIN"/>
    <property type="match status" value="1"/>
</dbReference>
<comment type="caution">
    <text evidence="1">The sequence shown here is derived from an EMBL/GenBank/DDBJ whole genome shotgun (WGS) entry which is preliminary data.</text>
</comment>
<dbReference type="Pfam" id="PF14476">
    <property type="entry name" value="Chloroplast_duf"/>
    <property type="match status" value="1"/>
</dbReference>